<keyword evidence="1 2" id="KW-0963">Cytoplasm</keyword>
<dbReference type="InterPro" id="IPR036249">
    <property type="entry name" value="Thioredoxin-like_sf"/>
</dbReference>
<dbReference type="Proteomes" id="UP001596147">
    <property type="component" value="Unassembled WGS sequence"/>
</dbReference>
<reference evidence="4" key="1">
    <citation type="journal article" date="2019" name="Int. J. Syst. Evol. Microbiol.">
        <title>The Global Catalogue of Microorganisms (GCM) 10K type strain sequencing project: providing services to taxonomists for standard genome sequencing and annotation.</title>
        <authorList>
            <consortium name="The Broad Institute Genomics Platform"/>
            <consortium name="The Broad Institute Genome Sequencing Center for Infectious Disease"/>
            <person name="Wu L."/>
            <person name="Ma J."/>
        </authorList>
    </citation>
    <scope>NUCLEOTIDE SEQUENCE [LARGE SCALE GENOMIC DNA]</scope>
    <source>
        <strain evidence="4">CGMCC 1.12237</strain>
    </source>
</reference>
<evidence type="ECO:0000313" key="4">
    <source>
        <dbReference type="Proteomes" id="UP001596147"/>
    </source>
</evidence>
<dbReference type="SUPFAM" id="SSF52833">
    <property type="entry name" value="Thioredoxin-like"/>
    <property type="match status" value="1"/>
</dbReference>
<dbReference type="CDD" id="cd03025">
    <property type="entry name" value="DsbA_FrnE_like"/>
    <property type="match status" value="1"/>
</dbReference>
<accession>A0ABW0LDP1</accession>
<dbReference type="HAMAP" id="MF_02245">
    <property type="entry name" value="Adapter_SpxH"/>
    <property type="match status" value="1"/>
</dbReference>
<evidence type="ECO:0000256" key="2">
    <source>
        <dbReference type="HAMAP-Rule" id="MF_02245"/>
    </source>
</evidence>
<dbReference type="PANTHER" id="PTHR13887">
    <property type="entry name" value="GLUTATHIONE S-TRANSFERASE KAPPA"/>
    <property type="match status" value="1"/>
</dbReference>
<comment type="similarity">
    <text evidence="2">Belongs to the SpxH family.</text>
</comment>
<gene>
    <name evidence="2" type="primary">spxH</name>
    <name evidence="3" type="ORF">ACFPM4_04370</name>
</gene>
<comment type="function">
    <text evidence="2">Adapter protein required for efficient degradation of Spx by ClpXP under non-stress conditions. Interaction with Spx stabilizes Spx and exposes the C-terminus of Spx for recognition and proteolysis by ClpXP.</text>
</comment>
<organism evidence="3 4">
    <name type="scientific">Lederbergia graminis</name>
    <dbReference type="NCBI Taxonomy" id="735518"/>
    <lineage>
        <taxon>Bacteria</taxon>
        <taxon>Bacillati</taxon>
        <taxon>Bacillota</taxon>
        <taxon>Bacilli</taxon>
        <taxon>Bacillales</taxon>
        <taxon>Bacillaceae</taxon>
        <taxon>Lederbergia</taxon>
    </lineage>
</organism>
<evidence type="ECO:0000256" key="1">
    <source>
        <dbReference type="ARBA" id="ARBA00022490"/>
    </source>
</evidence>
<dbReference type="InterPro" id="IPR046404">
    <property type="entry name" value="Adapter_SpxH"/>
</dbReference>
<dbReference type="EMBL" id="JBHSMC010000001">
    <property type="protein sequence ID" value="MFC5463993.1"/>
    <property type="molecule type" value="Genomic_DNA"/>
</dbReference>
<protein>
    <recommendedName>
        <fullName evidence="2">ClpXP adapter protein SpxH</fullName>
    </recommendedName>
</protein>
<dbReference type="Pfam" id="PF13743">
    <property type="entry name" value="Thioredoxin_5"/>
    <property type="match status" value="1"/>
</dbReference>
<dbReference type="Gene3D" id="1.10.472.60">
    <property type="entry name" value="putative protein disulfide isomerase domain"/>
    <property type="match status" value="1"/>
</dbReference>
<evidence type="ECO:0000313" key="3">
    <source>
        <dbReference type="EMBL" id="MFC5463993.1"/>
    </source>
</evidence>
<proteinExistence type="inferred from homology"/>
<dbReference type="RefSeq" id="WP_144922477.1">
    <property type="nucleotide sequence ID" value="NZ_JBHSMC010000001.1"/>
</dbReference>
<name>A0ABW0LDP1_9BACI</name>
<comment type="caution">
    <text evidence="3">The sequence shown here is derived from an EMBL/GenBank/DDBJ whole genome shotgun (WGS) entry which is preliminary data.</text>
</comment>
<sequence>MVSNSSMPYDSNLTNNKPLEIYLFIDPFCLDCWSLAPIISKLQMEYGDYFTLKYVLCGKLDVLNKKISNISEDQYNSNCHSREIDHSSDKCVFLPHLAAISIKAAELQGKRAGIRFIRRLQELLFVENKDITDINVLQHCAQNIGLDLDEFIRDIYSPSAAKAFQCDVRISAEMEVNEMPAMVFFNENIEDEGLKITGLYSYDIYVQVLTELLECKPKPAEKPPLELFLSINPIIAVQDLAMIYDQPVHKIERQMKQLQLQRKAQKLQAKNGPVWKYTSKCLY</sequence>
<keyword evidence="4" id="KW-1185">Reference proteome</keyword>
<dbReference type="PANTHER" id="PTHR13887:SF47">
    <property type="entry name" value="CLPXP ADAPTER PROTEIN SPXH"/>
    <property type="match status" value="1"/>
</dbReference>
<comment type="subunit">
    <text evidence="2">Interacts with Spx.</text>
</comment>
<dbReference type="Gene3D" id="3.40.30.10">
    <property type="entry name" value="Glutaredoxin"/>
    <property type="match status" value="1"/>
</dbReference>
<comment type="subcellular location">
    <subcellularLocation>
        <location evidence="2">Cytoplasm</location>
    </subcellularLocation>
</comment>